<organism evidence="2 3">
    <name type="scientific">Psittacicella melopsittaci</name>
    <dbReference type="NCBI Taxonomy" id="2028576"/>
    <lineage>
        <taxon>Bacteria</taxon>
        <taxon>Pseudomonadati</taxon>
        <taxon>Pseudomonadota</taxon>
        <taxon>Gammaproteobacteria</taxon>
        <taxon>Pasteurellales</taxon>
        <taxon>Psittacicellaceae</taxon>
        <taxon>Psittacicella</taxon>
    </lineage>
</organism>
<accession>A0A3A1YBK0</accession>
<evidence type="ECO:0000313" key="2">
    <source>
        <dbReference type="EMBL" id="RIY33477.1"/>
    </source>
</evidence>
<dbReference type="AlphaFoldDB" id="A0A3A1YBK0"/>
<protein>
    <submittedName>
        <fullName evidence="2">Uncharacterized protein</fullName>
    </submittedName>
</protein>
<comment type="caution">
    <text evidence="2">The sequence shown here is derived from an EMBL/GenBank/DDBJ whole genome shotgun (WGS) entry which is preliminary data.</text>
</comment>
<keyword evidence="1" id="KW-0732">Signal</keyword>
<dbReference type="OrthoDB" id="5692138at2"/>
<evidence type="ECO:0000256" key="1">
    <source>
        <dbReference type="SAM" id="SignalP"/>
    </source>
</evidence>
<gene>
    <name evidence="2" type="ORF">CJP74_01765</name>
</gene>
<sequence>MLRKFILTATLALTTLGAMAAPNYRQYSDAQLQQEFTKLEQANATTLAYLKEEINNFATDFGEREFSVDRFLSLATGYILADLNQNFTITPTTYRQDPRITNLVNLADVCYHLSIRNNYESPNQTCSTVFPIYLLAYFDRDLLQSLIIVGTSFNAYVQEHNNIPLQANQQALLNTVENLDNMDLGFKAKIPDEQVYLKDNMKKSIYAAYKVHLLPNSAE</sequence>
<dbReference type="Proteomes" id="UP000266258">
    <property type="component" value="Unassembled WGS sequence"/>
</dbReference>
<name>A0A3A1YBK0_9GAMM</name>
<dbReference type="RefSeq" id="WP_119496562.1">
    <property type="nucleotide sequence ID" value="NZ_NRJH01000014.1"/>
</dbReference>
<evidence type="ECO:0000313" key="3">
    <source>
        <dbReference type="Proteomes" id="UP000266258"/>
    </source>
</evidence>
<keyword evidence="3" id="KW-1185">Reference proteome</keyword>
<proteinExistence type="predicted"/>
<feature type="chain" id="PRO_5017297772" evidence="1">
    <location>
        <begin position="21"/>
        <end position="219"/>
    </location>
</feature>
<feature type="signal peptide" evidence="1">
    <location>
        <begin position="1"/>
        <end position="20"/>
    </location>
</feature>
<dbReference type="EMBL" id="NRJH01000014">
    <property type="protein sequence ID" value="RIY33477.1"/>
    <property type="molecule type" value="Genomic_DNA"/>
</dbReference>
<reference evidence="2 3" key="1">
    <citation type="submission" date="2017-08" db="EMBL/GenBank/DDBJ databases">
        <title>Reclassification of Bisgaard taxon 37 and 44.</title>
        <authorList>
            <person name="Christensen H."/>
        </authorList>
    </citation>
    <scope>NUCLEOTIDE SEQUENCE [LARGE SCALE GENOMIC DNA]</scope>
    <source>
        <strain evidence="2 3">B96_4</strain>
    </source>
</reference>